<dbReference type="AlphaFoldDB" id="A0AAV9EE74"/>
<evidence type="ECO:0000313" key="2">
    <source>
        <dbReference type="Proteomes" id="UP001180020"/>
    </source>
</evidence>
<reference evidence="1" key="2">
    <citation type="submission" date="2023-06" db="EMBL/GenBank/DDBJ databases">
        <authorList>
            <person name="Ma L."/>
            <person name="Liu K.-W."/>
            <person name="Li Z."/>
            <person name="Hsiao Y.-Y."/>
            <person name="Qi Y."/>
            <person name="Fu T."/>
            <person name="Tang G."/>
            <person name="Zhang D."/>
            <person name="Sun W.-H."/>
            <person name="Liu D.-K."/>
            <person name="Li Y."/>
            <person name="Chen G.-Z."/>
            <person name="Liu X.-D."/>
            <person name="Liao X.-Y."/>
            <person name="Jiang Y.-T."/>
            <person name="Yu X."/>
            <person name="Hao Y."/>
            <person name="Huang J."/>
            <person name="Zhao X.-W."/>
            <person name="Ke S."/>
            <person name="Chen Y.-Y."/>
            <person name="Wu W.-L."/>
            <person name="Hsu J.-L."/>
            <person name="Lin Y.-F."/>
            <person name="Huang M.-D."/>
            <person name="Li C.-Y."/>
            <person name="Huang L."/>
            <person name="Wang Z.-W."/>
            <person name="Zhao X."/>
            <person name="Zhong W.-Y."/>
            <person name="Peng D.-H."/>
            <person name="Ahmad S."/>
            <person name="Lan S."/>
            <person name="Zhang J.-S."/>
            <person name="Tsai W.-C."/>
            <person name="Van De Peer Y."/>
            <person name="Liu Z.-J."/>
        </authorList>
    </citation>
    <scope>NUCLEOTIDE SEQUENCE</scope>
    <source>
        <strain evidence="1">CP</strain>
        <tissue evidence="1">Leaves</tissue>
    </source>
</reference>
<dbReference type="PANTHER" id="PTHR47601:SF1">
    <property type="entry name" value="CYTOCHROME C-TYPE BIOGENESIS CCMH-LIKE MITOCHONDRIAL PROTEIN"/>
    <property type="match status" value="1"/>
</dbReference>
<dbReference type="EMBL" id="JAUJYO010000007">
    <property type="protein sequence ID" value="KAK1311771.1"/>
    <property type="molecule type" value="Genomic_DNA"/>
</dbReference>
<sequence>MGTAAGVGAYQRHRQKSNVHLMVLNLVRDIPLTPMEKQTMVELLTPPPPPRKKWWWW</sequence>
<accession>A0AAV9EE74</accession>
<reference evidence="1" key="1">
    <citation type="journal article" date="2023" name="Nat. Commun.">
        <title>Diploid and tetraploid genomes of Acorus and the evolution of monocots.</title>
        <authorList>
            <person name="Ma L."/>
            <person name="Liu K.W."/>
            <person name="Li Z."/>
            <person name="Hsiao Y.Y."/>
            <person name="Qi Y."/>
            <person name="Fu T."/>
            <person name="Tang G.D."/>
            <person name="Zhang D."/>
            <person name="Sun W.H."/>
            <person name="Liu D.K."/>
            <person name="Li Y."/>
            <person name="Chen G.Z."/>
            <person name="Liu X.D."/>
            <person name="Liao X.Y."/>
            <person name="Jiang Y.T."/>
            <person name="Yu X."/>
            <person name="Hao Y."/>
            <person name="Huang J."/>
            <person name="Zhao X.W."/>
            <person name="Ke S."/>
            <person name="Chen Y.Y."/>
            <person name="Wu W.L."/>
            <person name="Hsu J.L."/>
            <person name="Lin Y.F."/>
            <person name="Huang M.D."/>
            <person name="Li C.Y."/>
            <person name="Huang L."/>
            <person name="Wang Z.W."/>
            <person name="Zhao X."/>
            <person name="Zhong W.Y."/>
            <person name="Peng D.H."/>
            <person name="Ahmad S."/>
            <person name="Lan S."/>
            <person name="Zhang J.S."/>
            <person name="Tsai W.C."/>
            <person name="Van de Peer Y."/>
            <person name="Liu Z.J."/>
        </authorList>
    </citation>
    <scope>NUCLEOTIDE SEQUENCE</scope>
    <source>
        <strain evidence="1">CP</strain>
    </source>
</reference>
<comment type="caution">
    <text evidence="1">The sequence shown here is derived from an EMBL/GenBank/DDBJ whole genome shotgun (WGS) entry which is preliminary data.</text>
</comment>
<protein>
    <submittedName>
        <fullName evidence="1">Uncharacterized protein</fullName>
    </submittedName>
</protein>
<evidence type="ECO:0000313" key="1">
    <source>
        <dbReference type="EMBL" id="KAK1311771.1"/>
    </source>
</evidence>
<proteinExistence type="predicted"/>
<organism evidence="1 2">
    <name type="scientific">Acorus calamus</name>
    <name type="common">Sweet flag</name>
    <dbReference type="NCBI Taxonomy" id="4465"/>
    <lineage>
        <taxon>Eukaryota</taxon>
        <taxon>Viridiplantae</taxon>
        <taxon>Streptophyta</taxon>
        <taxon>Embryophyta</taxon>
        <taxon>Tracheophyta</taxon>
        <taxon>Spermatophyta</taxon>
        <taxon>Magnoliopsida</taxon>
        <taxon>Liliopsida</taxon>
        <taxon>Acoraceae</taxon>
        <taxon>Acorus</taxon>
    </lineage>
</organism>
<dbReference type="PANTHER" id="PTHR47601">
    <property type="match status" value="1"/>
</dbReference>
<keyword evidence="2" id="KW-1185">Reference proteome</keyword>
<gene>
    <name evidence="1" type="ORF">QJS10_CPA07g00777</name>
</gene>
<name>A0AAV9EE74_ACOCL</name>
<dbReference type="Proteomes" id="UP001180020">
    <property type="component" value="Unassembled WGS sequence"/>
</dbReference>